<dbReference type="Proteomes" id="UP000235116">
    <property type="component" value="Chromosome"/>
</dbReference>
<proteinExistence type="predicted"/>
<reference evidence="2" key="1">
    <citation type="submission" date="2017-08" db="EMBL/GenBank/DDBJ databases">
        <title>Direct submision.</title>
        <authorList>
            <person name="Kim S.-J."/>
            <person name="Rhee S.-K."/>
        </authorList>
    </citation>
    <scope>NUCLEOTIDE SEQUENCE [LARGE SCALE GENOMIC DNA]</scope>
    <source>
        <strain evidence="2">GI5</strain>
    </source>
</reference>
<keyword evidence="2" id="KW-1185">Reference proteome</keyword>
<dbReference type="KEGG" id="kak:Kalk_10905"/>
<dbReference type="RefSeq" id="WP_101894280.1">
    <property type="nucleotide sequence ID" value="NZ_CP022684.1"/>
</dbReference>
<evidence type="ECO:0000313" key="1">
    <source>
        <dbReference type="EMBL" id="AUM12899.1"/>
    </source>
</evidence>
<gene>
    <name evidence="1" type="ORF">Kalk_10905</name>
</gene>
<accession>A0A2K9LKL6</accession>
<protein>
    <submittedName>
        <fullName evidence="1">Uncharacterized protein</fullName>
    </submittedName>
</protein>
<evidence type="ECO:0000313" key="2">
    <source>
        <dbReference type="Proteomes" id="UP000235116"/>
    </source>
</evidence>
<dbReference type="EMBL" id="CP022684">
    <property type="protein sequence ID" value="AUM12899.1"/>
    <property type="molecule type" value="Genomic_DNA"/>
</dbReference>
<dbReference type="AlphaFoldDB" id="A0A2K9LKL6"/>
<sequence>MPKIIALRCNHEAGLQCTIPGAAQIIYQNGATSIDVSSIPETHRGEVDCIVMYGSHGNFVGNKPTELNGLSADVAETLAGQLCSLGITAYTIILDCCFSAGFIPVYKDLLVKGRTKPGTILAHYGSAAGTMASSLGTSQYTARNAAISKFKDLQAFGLDFVSLGIYVDGPKDPNYYIKSVSNLASASASYIGAIAGGSSEASDIIGLKTYLKSDGVVIKESTPQIIQSVMQNAIIV</sequence>
<organism evidence="1 2">
    <name type="scientific">Ketobacter alkanivorans</name>
    <dbReference type="NCBI Taxonomy" id="1917421"/>
    <lineage>
        <taxon>Bacteria</taxon>
        <taxon>Pseudomonadati</taxon>
        <taxon>Pseudomonadota</taxon>
        <taxon>Gammaproteobacteria</taxon>
        <taxon>Pseudomonadales</taxon>
        <taxon>Ketobacteraceae</taxon>
        <taxon>Ketobacter</taxon>
    </lineage>
</organism>
<name>A0A2K9LKL6_9GAMM</name>